<dbReference type="AlphaFoldDB" id="A0A6J6YH27"/>
<dbReference type="SUPFAM" id="SSF51182">
    <property type="entry name" value="RmlC-like cupins"/>
    <property type="match status" value="1"/>
</dbReference>
<accession>A0A6J6YH27</accession>
<protein>
    <submittedName>
        <fullName evidence="1">Unannotated protein</fullName>
    </submittedName>
</protein>
<reference evidence="1" key="1">
    <citation type="submission" date="2020-05" db="EMBL/GenBank/DDBJ databases">
        <authorList>
            <person name="Chiriac C."/>
            <person name="Salcher M."/>
            <person name="Ghai R."/>
            <person name="Kavagutti S V."/>
        </authorList>
    </citation>
    <scope>NUCLEOTIDE SEQUENCE</scope>
</reference>
<evidence type="ECO:0000313" key="1">
    <source>
        <dbReference type="EMBL" id="CAB4808319.1"/>
    </source>
</evidence>
<name>A0A6J6YH27_9ZZZZ</name>
<dbReference type="InterPro" id="IPR014710">
    <property type="entry name" value="RmlC-like_jellyroll"/>
</dbReference>
<gene>
    <name evidence="1" type="ORF">UFOPK2992_01407</name>
</gene>
<proteinExistence type="predicted"/>
<sequence>MANSDNVVRCGLTPKFVDAREVLRVLDTTPLHDPVAVPEVLTGGGLRYPVPTPDFRISVYEIDGSITFTAQGTELLLCTSGETVELNRGQCAVALDGELVELVGTATVYRIGVGATR</sequence>
<dbReference type="InterPro" id="IPR011051">
    <property type="entry name" value="RmlC_Cupin_sf"/>
</dbReference>
<organism evidence="1">
    <name type="scientific">freshwater metagenome</name>
    <dbReference type="NCBI Taxonomy" id="449393"/>
    <lineage>
        <taxon>unclassified sequences</taxon>
        <taxon>metagenomes</taxon>
        <taxon>ecological metagenomes</taxon>
    </lineage>
</organism>
<dbReference type="EMBL" id="CAFAAI010000261">
    <property type="protein sequence ID" value="CAB4808319.1"/>
    <property type="molecule type" value="Genomic_DNA"/>
</dbReference>
<dbReference type="Gene3D" id="2.60.120.10">
    <property type="entry name" value="Jelly Rolls"/>
    <property type="match status" value="1"/>
</dbReference>